<dbReference type="PRINTS" id="PR00176">
    <property type="entry name" value="NANEUSMPORT"/>
</dbReference>
<feature type="transmembrane region" description="Helical" evidence="7">
    <location>
        <begin position="153"/>
        <end position="173"/>
    </location>
</feature>
<feature type="transmembrane region" description="Helical" evidence="7">
    <location>
        <begin position="354"/>
        <end position="377"/>
    </location>
</feature>
<keyword evidence="4 7" id="KW-1133">Transmembrane helix</keyword>
<evidence type="ECO:0000256" key="6">
    <source>
        <dbReference type="RuleBase" id="RU003732"/>
    </source>
</evidence>
<comment type="caution">
    <text evidence="8">The sequence shown here is derived from an EMBL/GenBank/DDBJ whole genome shotgun (WGS) entry which is preliminary data.</text>
</comment>
<feature type="transmembrane region" description="Helical" evidence="7">
    <location>
        <begin position="55"/>
        <end position="79"/>
    </location>
</feature>
<evidence type="ECO:0000256" key="1">
    <source>
        <dbReference type="ARBA" id="ARBA00004141"/>
    </source>
</evidence>
<dbReference type="EMBL" id="JBHLVF010000008">
    <property type="protein sequence ID" value="MFC0390527.1"/>
    <property type="molecule type" value="Genomic_DNA"/>
</dbReference>
<proteinExistence type="inferred from homology"/>
<reference evidence="8 9" key="1">
    <citation type="submission" date="2024-09" db="EMBL/GenBank/DDBJ databases">
        <authorList>
            <person name="Sun Q."/>
            <person name="Mori K."/>
        </authorList>
    </citation>
    <scope>NUCLEOTIDE SEQUENCE [LARGE SCALE GENOMIC DNA]</scope>
    <source>
        <strain evidence="8 9">CCM 4839</strain>
    </source>
</reference>
<evidence type="ECO:0000313" key="8">
    <source>
        <dbReference type="EMBL" id="MFC0390527.1"/>
    </source>
</evidence>
<sequence length="456" mass="48662">MSMQANQRSSELQGGGKGGGDQFSRTGFILAAIGSSVGLGNMWKFPYITGKYGGAAFFLVFIICLIIIGLPVMLAEMAIGRGGRGSAAASFTRLSGKKTWGGLGFISVLASFLIFSYYAVVAGWTLHYAMLSFTGQLFSSTDFGGRFDSFIGSYWPVFWQGAVLLLTVVVLAAGISSGIERFNKILIPGLVILLIVLVVRSLTLEGAMEGVSFFLNPDFGKLTPEAVLAALGHAFFSLSLGMGIMITYGAYVKKQQSLSGAAFAVGLGDLLYALLAGLIIFPTTFAFNLEPAQGPGLVFVVLPVAFEAMPLGAWFGGLFFILLAIAALTSAVSLLEVSVSFLMERVRWGRTKTVWITGIICFIVGLPSALSVGGAVGGLSFGGKSIFDWVDFVTSNVMLPFGGLVVTIFAGYIWKNAAEEAGLTARWFKVWLFMLRYVAPILVMLVFLYSTGIIHF</sequence>
<feature type="transmembrane region" description="Helical" evidence="7">
    <location>
        <begin position="185"/>
        <end position="207"/>
    </location>
</feature>
<evidence type="ECO:0000256" key="3">
    <source>
        <dbReference type="ARBA" id="ARBA00022692"/>
    </source>
</evidence>
<dbReference type="InterPro" id="IPR000175">
    <property type="entry name" value="Na/ntran_symport"/>
</dbReference>
<dbReference type="InterPro" id="IPR037272">
    <property type="entry name" value="SNS_sf"/>
</dbReference>
<name>A0ABV6J3Z6_9BACL</name>
<dbReference type="PROSITE" id="PS50267">
    <property type="entry name" value="NA_NEUROTRAN_SYMP_3"/>
    <property type="match status" value="1"/>
</dbReference>
<dbReference type="InterPro" id="IPR047218">
    <property type="entry name" value="YocR/YhdH-like"/>
</dbReference>
<feature type="transmembrane region" description="Helical" evidence="7">
    <location>
        <begin position="26"/>
        <end position="43"/>
    </location>
</feature>
<keyword evidence="2 6" id="KW-0813">Transport</keyword>
<evidence type="ECO:0000313" key="9">
    <source>
        <dbReference type="Proteomes" id="UP001589818"/>
    </source>
</evidence>
<dbReference type="Proteomes" id="UP001589818">
    <property type="component" value="Unassembled WGS sequence"/>
</dbReference>
<feature type="transmembrane region" description="Helical" evidence="7">
    <location>
        <begin position="100"/>
        <end position="120"/>
    </location>
</feature>
<evidence type="ECO:0000256" key="2">
    <source>
        <dbReference type="ARBA" id="ARBA00022448"/>
    </source>
</evidence>
<keyword evidence="3 6" id="KW-0812">Transmembrane</keyword>
<dbReference type="PROSITE" id="PS00610">
    <property type="entry name" value="NA_NEUROTRAN_SYMP_1"/>
    <property type="match status" value="1"/>
</dbReference>
<feature type="transmembrane region" description="Helical" evidence="7">
    <location>
        <begin position="435"/>
        <end position="454"/>
    </location>
</feature>
<protein>
    <recommendedName>
        <fullName evidence="6">Transporter</fullName>
    </recommendedName>
</protein>
<comment type="similarity">
    <text evidence="6">Belongs to the sodium:neurotransmitter symporter (SNF) (TC 2.A.22) family.</text>
</comment>
<accession>A0ABV6J3Z6</accession>
<dbReference type="PANTHER" id="PTHR42948:SF1">
    <property type="entry name" value="TRANSPORTER"/>
    <property type="match status" value="1"/>
</dbReference>
<feature type="transmembrane region" description="Helical" evidence="7">
    <location>
        <begin position="258"/>
        <end position="281"/>
    </location>
</feature>
<keyword evidence="9" id="KW-1185">Reference proteome</keyword>
<evidence type="ECO:0000256" key="4">
    <source>
        <dbReference type="ARBA" id="ARBA00022989"/>
    </source>
</evidence>
<feature type="transmembrane region" description="Helical" evidence="7">
    <location>
        <begin position="313"/>
        <end position="342"/>
    </location>
</feature>
<dbReference type="SUPFAM" id="SSF161070">
    <property type="entry name" value="SNF-like"/>
    <property type="match status" value="1"/>
</dbReference>
<dbReference type="CDD" id="cd10336">
    <property type="entry name" value="SLC6sbd_Tyt1-Like"/>
    <property type="match status" value="1"/>
</dbReference>
<dbReference type="RefSeq" id="WP_204820145.1">
    <property type="nucleotide sequence ID" value="NZ_JANHOF010000010.1"/>
</dbReference>
<comment type="subcellular location">
    <subcellularLocation>
        <location evidence="1">Membrane</location>
        <topology evidence="1">Multi-pass membrane protein</topology>
    </subcellularLocation>
</comment>
<dbReference type="PANTHER" id="PTHR42948">
    <property type="entry name" value="TRANSPORTER"/>
    <property type="match status" value="1"/>
</dbReference>
<keyword evidence="6" id="KW-0769">Symport</keyword>
<evidence type="ECO:0000256" key="7">
    <source>
        <dbReference type="SAM" id="Phobius"/>
    </source>
</evidence>
<gene>
    <name evidence="8" type="ORF">ACFFJ8_03950</name>
</gene>
<feature type="transmembrane region" description="Helical" evidence="7">
    <location>
        <begin position="397"/>
        <end position="414"/>
    </location>
</feature>
<dbReference type="NCBIfam" id="NF037979">
    <property type="entry name" value="Na_transp"/>
    <property type="match status" value="1"/>
</dbReference>
<keyword evidence="5 7" id="KW-0472">Membrane</keyword>
<feature type="transmembrane region" description="Helical" evidence="7">
    <location>
        <begin position="227"/>
        <end position="251"/>
    </location>
</feature>
<evidence type="ECO:0000256" key="5">
    <source>
        <dbReference type="ARBA" id="ARBA00023136"/>
    </source>
</evidence>
<dbReference type="Pfam" id="PF00209">
    <property type="entry name" value="SNF"/>
    <property type="match status" value="2"/>
</dbReference>
<organism evidence="8 9">
    <name type="scientific">Paenibacillus mendelii</name>
    <dbReference type="NCBI Taxonomy" id="206163"/>
    <lineage>
        <taxon>Bacteria</taxon>
        <taxon>Bacillati</taxon>
        <taxon>Bacillota</taxon>
        <taxon>Bacilli</taxon>
        <taxon>Bacillales</taxon>
        <taxon>Paenibacillaceae</taxon>
        <taxon>Paenibacillus</taxon>
    </lineage>
</organism>